<proteinExistence type="predicted"/>
<reference evidence="1 2" key="1">
    <citation type="journal article" date="2010" name="Stand. Genomic Sci.">
        <title>Complete genome sequence of Geodermatophilus obscurus type strain (G-20).</title>
        <authorList>
            <person name="Ivanova N."/>
            <person name="Sikorski J."/>
            <person name="Jando M."/>
            <person name="Munk C."/>
            <person name="Lapidus A."/>
            <person name="Glavina Del Rio T."/>
            <person name="Copeland A."/>
            <person name="Tice H."/>
            <person name="Cheng J.-F."/>
            <person name="Lucas S."/>
            <person name="Chen F."/>
            <person name="Nolan M."/>
            <person name="Bruce D."/>
            <person name="Goodwin L."/>
            <person name="Pitluck S."/>
            <person name="Mavromatis K."/>
            <person name="Mikhailova N."/>
            <person name="Pati A."/>
            <person name="Chen A."/>
            <person name="Palaniappan K."/>
            <person name="Land M."/>
            <person name="Hauser L."/>
            <person name="Chang Y.-J."/>
            <person name="Jeffries C.D."/>
            <person name="Meincke L."/>
            <person name="Brettin T."/>
            <person name="Detter J.C."/>
            <person name="Detter J.C."/>
            <person name="Rohde M."/>
            <person name="Goeker M."/>
            <person name="Bristow J."/>
            <person name="Eisen J.A."/>
            <person name="Markowitz V."/>
            <person name="Hugenholtz P."/>
            <person name="Kyrpides N.C."/>
            <person name="Klenk H.-P."/>
        </authorList>
    </citation>
    <scope>NUCLEOTIDE SEQUENCE [LARGE SCALE GENOMIC DNA]</scope>
    <source>
        <strain evidence="2">ATCC 25078 / DSM 43160 / JCM 3152 / KCC A-0152 / KCTC 9177 / NBRC 13315 / NRRL B-3577 / G-20</strain>
    </source>
</reference>
<gene>
    <name evidence="1" type="ordered locus">Gobs_3491</name>
</gene>
<dbReference type="KEGG" id="gob:Gobs_3491"/>
<organism evidence="1 2">
    <name type="scientific">Geodermatophilus obscurus (strain ATCC 25078 / DSM 43160 / JCM 3152 / CCUG 61914 / KCC A-0152 / KCTC 9177 / NBRC 13315 / NRRL B-3577 / G-20)</name>
    <dbReference type="NCBI Taxonomy" id="526225"/>
    <lineage>
        <taxon>Bacteria</taxon>
        <taxon>Bacillati</taxon>
        <taxon>Actinomycetota</taxon>
        <taxon>Actinomycetes</taxon>
        <taxon>Geodermatophilales</taxon>
        <taxon>Geodermatophilaceae</taxon>
        <taxon>Geodermatophilus</taxon>
    </lineage>
</organism>
<dbReference type="RefSeq" id="WP_012949514.1">
    <property type="nucleotide sequence ID" value="NC_013757.1"/>
</dbReference>
<reference evidence="2" key="2">
    <citation type="submission" date="2010-01" db="EMBL/GenBank/DDBJ databases">
        <title>The complete genome of Geodermatophilus obscurus DSM 43160.</title>
        <authorList>
            <consortium name="US DOE Joint Genome Institute (JGI-PGF)"/>
            <person name="Lucas S."/>
            <person name="Copeland A."/>
            <person name="Lapidus A."/>
            <person name="Glavina del Rio T."/>
            <person name="Dalin E."/>
            <person name="Tice H."/>
            <person name="Bruce D."/>
            <person name="Goodwin L."/>
            <person name="Pitluck S."/>
            <person name="Kyrpides N."/>
            <person name="Mavromatis K."/>
            <person name="Ivanova N."/>
            <person name="Munk A.C."/>
            <person name="Brettin T."/>
            <person name="Detter J.C."/>
            <person name="Han C."/>
            <person name="Larimer F."/>
            <person name="Land M."/>
            <person name="Hauser L."/>
            <person name="Markowitz V."/>
            <person name="Cheng J.-F."/>
            <person name="Hugenholtz P."/>
            <person name="Woyke T."/>
            <person name="Wu D."/>
            <person name="Jando M."/>
            <person name="Schneider S."/>
            <person name="Klenk H.-P."/>
            <person name="Eisen J.A."/>
        </authorList>
    </citation>
    <scope>NUCLEOTIDE SEQUENCE [LARGE SCALE GENOMIC DNA]</scope>
    <source>
        <strain evidence="2">ATCC 25078 / DSM 43160 / JCM 3152 / KCC A-0152 / KCTC 9177 / NBRC 13315 / NRRL B-3577 / G-20</strain>
    </source>
</reference>
<sequence length="74" mass="8086">MIENPTGTLVGTRGRQALWWARHHEHDSPAAALAHAHVLADQLAGLPHLAGWTFVVRDEPEQHRVTVIGTAPRG</sequence>
<dbReference type="Proteomes" id="UP000001382">
    <property type="component" value="Chromosome"/>
</dbReference>
<evidence type="ECO:0000313" key="1">
    <source>
        <dbReference type="EMBL" id="ADB76085.1"/>
    </source>
</evidence>
<protein>
    <submittedName>
        <fullName evidence="1">Uncharacterized protein</fullName>
    </submittedName>
</protein>
<accession>D2SBH8</accession>
<evidence type="ECO:0000313" key="2">
    <source>
        <dbReference type="Proteomes" id="UP000001382"/>
    </source>
</evidence>
<dbReference type="HOGENOM" id="CLU_2682553_0_0_11"/>
<dbReference type="AlphaFoldDB" id="D2SBH8"/>
<dbReference type="EMBL" id="CP001867">
    <property type="protein sequence ID" value="ADB76085.1"/>
    <property type="molecule type" value="Genomic_DNA"/>
</dbReference>
<name>D2SBH8_GEOOG</name>
<keyword evidence="2" id="KW-1185">Reference proteome</keyword>